<dbReference type="PANTHER" id="PTHR36885">
    <property type="entry name" value="EXPRESSED PROTEIN"/>
    <property type="match status" value="1"/>
</dbReference>
<evidence type="ECO:0000256" key="1">
    <source>
        <dbReference type="ARBA" id="ARBA00022714"/>
    </source>
</evidence>
<keyword evidence="6" id="KW-1185">Reference proteome</keyword>
<dbReference type="Proteomes" id="UP000604825">
    <property type="component" value="Unassembled WGS sequence"/>
</dbReference>
<proteinExistence type="predicted"/>
<accession>A0A811RJX5</accession>
<dbReference type="PANTHER" id="PTHR36885:SF3">
    <property type="entry name" value="OS12G0485150 PROTEIN"/>
    <property type="match status" value="1"/>
</dbReference>
<comment type="caution">
    <text evidence="5">The sequence shown here is derived from an EMBL/GenBank/DDBJ whole genome shotgun (WGS) entry which is preliminary data.</text>
</comment>
<feature type="region of interest" description="Disordered" evidence="4">
    <location>
        <begin position="1"/>
        <end position="20"/>
    </location>
</feature>
<keyword evidence="1" id="KW-0479">Metal-binding</keyword>
<feature type="compositionally biased region" description="Acidic residues" evidence="4">
    <location>
        <begin position="148"/>
        <end position="159"/>
    </location>
</feature>
<feature type="compositionally biased region" description="Low complexity" evidence="4">
    <location>
        <begin position="1"/>
        <end position="12"/>
    </location>
</feature>
<gene>
    <name evidence="5" type="ORF">NCGR_LOCUS53392</name>
</gene>
<keyword evidence="2" id="KW-0411">Iron-sulfur</keyword>
<sequence>MSHPSPSPSGSSSRRRLSEVLGEQQEPFSLDLYLLERGCSPAFLDATACGGGACSTCWPKTRSTGRILRRPARNKKCSRRSGVLRMLLSKILSGTSTVPAATKDRQQRAAIGCRRVVAEKQRTPDSLELALRPASPGAGAVEAHMEDYGEQEDDDDEDESSKKQLSPVSVLEQRLFEHSPPPPHAPTEALAIFGELVESAYTPNTLLDDVIAIARDRSSSTQSKDGRRRLSSTDNSTPPTTPRTRRRRKKKHARRKEDVALEKDLAKSTSLVASEMAGASVRAEDLRPSVEEVGALIAAAVLEALAEETAAELMGMDRGCAVDTTTRWCGRR</sequence>
<organism evidence="5 6">
    <name type="scientific">Miscanthus lutarioriparius</name>
    <dbReference type="NCBI Taxonomy" id="422564"/>
    <lineage>
        <taxon>Eukaryota</taxon>
        <taxon>Viridiplantae</taxon>
        <taxon>Streptophyta</taxon>
        <taxon>Embryophyta</taxon>
        <taxon>Tracheophyta</taxon>
        <taxon>Spermatophyta</taxon>
        <taxon>Magnoliopsida</taxon>
        <taxon>Liliopsida</taxon>
        <taxon>Poales</taxon>
        <taxon>Poaceae</taxon>
        <taxon>PACMAD clade</taxon>
        <taxon>Panicoideae</taxon>
        <taxon>Andropogonodae</taxon>
        <taxon>Andropogoneae</taxon>
        <taxon>Saccharinae</taxon>
        <taxon>Miscanthus</taxon>
    </lineage>
</organism>
<dbReference type="AlphaFoldDB" id="A0A811RJX5"/>
<keyword evidence="1" id="KW-0001">2Fe-2S</keyword>
<evidence type="ECO:0000313" key="5">
    <source>
        <dbReference type="EMBL" id="CAD6270096.1"/>
    </source>
</evidence>
<name>A0A811RJX5_9POAL</name>
<feature type="region of interest" description="Disordered" evidence="4">
    <location>
        <begin position="146"/>
        <end position="167"/>
    </location>
</feature>
<comment type="cofactor">
    <cofactor evidence="3">
        <name>[2Fe-2S] cluster</name>
        <dbReference type="ChEBI" id="CHEBI:190135"/>
    </cofactor>
</comment>
<evidence type="ECO:0000256" key="4">
    <source>
        <dbReference type="SAM" id="MobiDB-lite"/>
    </source>
</evidence>
<feature type="compositionally biased region" description="Basic residues" evidence="4">
    <location>
        <begin position="243"/>
        <end position="254"/>
    </location>
</feature>
<reference evidence="5" key="1">
    <citation type="submission" date="2020-10" db="EMBL/GenBank/DDBJ databases">
        <authorList>
            <person name="Han B."/>
            <person name="Lu T."/>
            <person name="Zhao Q."/>
            <person name="Huang X."/>
            <person name="Zhao Y."/>
        </authorList>
    </citation>
    <scope>NUCLEOTIDE SEQUENCE</scope>
</reference>
<feature type="region of interest" description="Disordered" evidence="4">
    <location>
        <begin position="217"/>
        <end position="262"/>
    </location>
</feature>
<protein>
    <submittedName>
        <fullName evidence="5">Uncharacterized protein</fullName>
    </submittedName>
</protein>
<dbReference type="GO" id="GO:0051537">
    <property type="term" value="F:2 iron, 2 sulfur cluster binding"/>
    <property type="evidence" value="ECO:0007669"/>
    <property type="project" value="UniProtKB-KW"/>
</dbReference>
<dbReference type="PROSITE" id="PS00197">
    <property type="entry name" value="2FE2S_FER_1"/>
    <property type="match status" value="1"/>
</dbReference>
<evidence type="ECO:0000313" key="6">
    <source>
        <dbReference type="Proteomes" id="UP000604825"/>
    </source>
</evidence>
<dbReference type="EMBL" id="CAJGYO010000015">
    <property type="protein sequence ID" value="CAD6270096.1"/>
    <property type="molecule type" value="Genomic_DNA"/>
</dbReference>
<dbReference type="OrthoDB" id="695625at2759"/>
<evidence type="ECO:0000256" key="3">
    <source>
        <dbReference type="ARBA" id="ARBA00034078"/>
    </source>
</evidence>
<keyword evidence="1" id="KW-0408">Iron</keyword>
<evidence type="ECO:0000256" key="2">
    <source>
        <dbReference type="ARBA" id="ARBA00023014"/>
    </source>
</evidence>
<dbReference type="InterPro" id="IPR006058">
    <property type="entry name" value="2Fe2S_fd_BS"/>
</dbReference>